<evidence type="ECO:0000313" key="4">
    <source>
        <dbReference type="Proteomes" id="UP000539265"/>
    </source>
</evidence>
<dbReference type="Pfam" id="PF09822">
    <property type="entry name" value="ABC_transp_aux"/>
    <property type="match status" value="1"/>
</dbReference>
<feature type="transmembrane region" description="Helical" evidence="1">
    <location>
        <begin position="269"/>
        <end position="287"/>
    </location>
</feature>
<evidence type="ECO:0000313" key="3">
    <source>
        <dbReference type="EMBL" id="MBB3053808.1"/>
    </source>
</evidence>
<keyword evidence="4" id="KW-1185">Reference proteome</keyword>
<dbReference type="Proteomes" id="UP000539265">
    <property type="component" value="Unassembled WGS sequence"/>
</dbReference>
<dbReference type="PANTHER" id="PTHR43471">
    <property type="entry name" value="ABC TRANSPORTER PERMEASE"/>
    <property type="match status" value="1"/>
</dbReference>
<protein>
    <submittedName>
        <fullName evidence="3">ABC-2 type transport system permease protein</fullName>
    </submittedName>
</protein>
<feature type="transmembrane region" description="Helical" evidence="1">
    <location>
        <begin position="154"/>
        <end position="178"/>
    </location>
</feature>
<feature type="transmembrane region" description="Helical" evidence="1">
    <location>
        <begin position="20"/>
        <end position="39"/>
    </location>
</feature>
<evidence type="ECO:0000256" key="1">
    <source>
        <dbReference type="SAM" id="Phobius"/>
    </source>
</evidence>
<comment type="caution">
    <text evidence="3">The sequence shown here is derived from an EMBL/GenBank/DDBJ whole genome shotgun (WGS) entry which is preliminary data.</text>
</comment>
<organism evidence="3 4">
    <name type="scientific">Mucilaginibacter gotjawali</name>
    <dbReference type="NCBI Taxonomy" id="1550579"/>
    <lineage>
        <taxon>Bacteria</taxon>
        <taxon>Pseudomonadati</taxon>
        <taxon>Bacteroidota</taxon>
        <taxon>Sphingobacteriia</taxon>
        <taxon>Sphingobacteriales</taxon>
        <taxon>Sphingobacteriaceae</taxon>
        <taxon>Mucilaginibacter</taxon>
    </lineage>
</organism>
<keyword evidence="1" id="KW-0812">Transmembrane</keyword>
<keyword evidence="1" id="KW-0472">Membrane</keyword>
<dbReference type="InterPro" id="IPR019196">
    <property type="entry name" value="ABC_transp_unknown"/>
</dbReference>
<keyword evidence="1" id="KW-1133">Transmembrane helix</keyword>
<dbReference type="Pfam" id="PF12679">
    <property type="entry name" value="ABC2_membrane_2"/>
    <property type="match status" value="1"/>
</dbReference>
<name>A0A839S839_9SPHI</name>
<evidence type="ECO:0000259" key="2">
    <source>
        <dbReference type="Pfam" id="PF09822"/>
    </source>
</evidence>
<gene>
    <name evidence="3" type="ORF">FHS11_000212</name>
</gene>
<feature type="transmembrane region" description="Helical" evidence="1">
    <location>
        <begin position="239"/>
        <end position="257"/>
    </location>
</feature>
<dbReference type="AlphaFoldDB" id="A0A839S839"/>
<dbReference type="RefSeq" id="WP_183475743.1">
    <property type="nucleotide sequence ID" value="NZ_JACHWX010000001.1"/>
</dbReference>
<dbReference type="GO" id="GO:0140359">
    <property type="term" value="F:ABC-type transporter activity"/>
    <property type="evidence" value="ECO:0007669"/>
    <property type="project" value="InterPro"/>
</dbReference>
<feature type="domain" description="ABC-type uncharacterised transport system" evidence="2">
    <location>
        <begin position="466"/>
        <end position="712"/>
    </location>
</feature>
<proteinExistence type="predicted"/>
<feature type="transmembrane region" description="Helical" evidence="1">
    <location>
        <begin position="124"/>
        <end position="147"/>
    </location>
</feature>
<feature type="transmembrane region" description="Helical" evidence="1">
    <location>
        <begin position="757"/>
        <end position="775"/>
    </location>
</feature>
<sequence length="780" mass="88433">MKIILKIAKNELRNLFYSPVAWFLAIALLVQCAIFYTSIVHQVAAWQDIHLANNPRFKDFRVDTTFTKAFFIAGDSIFNSVLQNLTLFIPLLTMGLIGREVNNGTIKLLYSSPIKLRAIVLGKYLAIVIYNLLMVAIVGIFIVLGAFNIRSADIALLLSAELAFFLMICAYGAIGLFMSSLTTYQIVSAMGTFLFLFLFARIGALWQKYDFIRDLTWFLSISGRTSRMVLGLITTKDVFYFLLIIFMFLSFTLFKLKGEKESKPWSAKALRYITVIVVSLLLGYITSRPALVGYWDTTAHKENTIDPRIQNMLKQMGNEPLEVTLYTNLLGAHAGPGLPEGRNPYLDALWEPYLRFKPDITFKYVYYYDYDGALDNNNLYKTYPNKTEKEVAGIMADLLGTDVSMFMGPDEIHKIINPAAERAQLFMAVKYKGRVVHLRTFDDDEFWPNQSEVAAGLKQLIKGDNPKVYYLTGNLERSIYKTGEREYEFLTTAQRVREALVNNGFDQDTLSLENHDIPADISELVIADPKTDLSPKTLGKVQQYINNGGNLLIIGEPGKQAMLNPVLKPLGVQLRSGTLVELSKNETPDKIQPYATDDAFDLGDIRVLHQLKQERKEKNFDDTLPIMMPGAAAIAYAANGPFKVTPLYTTVKQRDWLKAGRLVIDSVPPVFSPQEGDIKDSTFATVVQLTRQLNHKQQRIIVCGDADFLSNIRYDSFHTVLYSWLDYGKYPVYINAPYYHDNKLTITEPTAAFERIFFVWILPGVLILLAAILLIRRKRK</sequence>
<dbReference type="SUPFAM" id="SSF52317">
    <property type="entry name" value="Class I glutamine amidotransferase-like"/>
    <property type="match status" value="1"/>
</dbReference>
<accession>A0A839S839</accession>
<dbReference type="GO" id="GO:0005886">
    <property type="term" value="C:plasma membrane"/>
    <property type="evidence" value="ECO:0007669"/>
    <property type="project" value="UniProtKB-SubCell"/>
</dbReference>
<dbReference type="EMBL" id="JACHWX010000001">
    <property type="protein sequence ID" value="MBB3053808.1"/>
    <property type="molecule type" value="Genomic_DNA"/>
</dbReference>
<feature type="transmembrane region" description="Helical" evidence="1">
    <location>
        <begin position="184"/>
        <end position="203"/>
    </location>
</feature>
<reference evidence="3" key="1">
    <citation type="submission" date="2020-08" db="EMBL/GenBank/DDBJ databases">
        <title>Genomic Encyclopedia of Type Strains, Phase III (KMG-III): the genomes of soil and plant-associated and newly described type strains.</title>
        <authorList>
            <person name="Whitman W."/>
        </authorList>
    </citation>
    <scope>NUCLEOTIDE SEQUENCE [LARGE SCALE GENOMIC DNA]</scope>
    <source>
        <strain evidence="3">CECT 8628</strain>
    </source>
</reference>
<dbReference type="InterPro" id="IPR029062">
    <property type="entry name" value="Class_I_gatase-like"/>
</dbReference>